<keyword evidence="3" id="KW-1185">Reference proteome</keyword>
<gene>
    <name evidence="2" type="ORF">EVAR_68816_1</name>
</gene>
<name>A0A4C1Z317_EUMVA</name>
<sequence length="69" mass="7169">MCSEGYKNVVGVAAECTRGVVERGGFSVEVRREGRGVAGSCREGGVERKPAPSARMPGIDPACSVECPN</sequence>
<dbReference type="AlphaFoldDB" id="A0A4C1Z317"/>
<feature type="region of interest" description="Disordered" evidence="1">
    <location>
        <begin position="38"/>
        <end position="57"/>
    </location>
</feature>
<evidence type="ECO:0000313" key="2">
    <source>
        <dbReference type="EMBL" id="GBP81005.1"/>
    </source>
</evidence>
<proteinExistence type="predicted"/>
<accession>A0A4C1Z317</accession>
<evidence type="ECO:0000313" key="3">
    <source>
        <dbReference type="Proteomes" id="UP000299102"/>
    </source>
</evidence>
<evidence type="ECO:0000256" key="1">
    <source>
        <dbReference type="SAM" id="MobiDB-lite"/>
    </source>
</evidence>
<dbReference type="EMBL" id="BGZK01001492">
    <property type="protein sequence ID" value="GBP81005.1"/>
    <property type="molecule type" value="Genomic_DNA"/>
</dbReference>
<dbReference type="Proteomes" id="UP000299102">
    <property type="component" value="Unassembled WGS sequence"/>
</dbReference>
<comment type="caution">
    <text evidence="2">The sequence shown here is derived from an EMBL/GenBank/DDBJ whole genome shotgun (WGS) entry which is preliminary data.</text>
</comment>
<reference evidence="2 3" key="1">
    <citation type="journal article" date="2019" name="Commun. Biol.">
        <title>The bagworm genome reveals a unique fibroin gene that provides high tensile strength.</title>
        <authorList>
            <person name="Kono N."/>
            <person name="Nakamura H."/>
            <person name="Ohtoshi R."/>
            <person name="Tomita M."/>
            <person name="Numata K."/>
            <person name="Arakawa K."/>
        </authorList>
    </citation>
    <scope>NUCLEOTIDE SEQUENCE [LARGE SCALE GENOMIC DNA]</scope>
</reference>
<protein>
    <submittedName>
        <fullName evidence="2">Uncharacterized protein</fullName>
    </submittedName>
</protein>
<organism evidence="2 3">
    <name type="scientific">Eumeta variegata</name>
    <name type="common">Bagworm moth</name>
    <name type="synonym">Eumeta japonica</name>
    <dbReference type="NCBI Taxonomy" id="151549"/>
    <lineage>
        <taxon>Eukaryota</taxon>
        <taxon>Metazoa</taxon>
        <taxon>Ecdysozoa</taxon>
        <taxon>Arthropoda</taxon>
        <taxon>Hexapoda</taxon>
        <taxon>Insecta</taxon>
        <taxon>Pterygota</taxon>
        <taxon>Neoptera</taxon>
        <taxon>Endopterygota</taxon>
        <taxon>Lepidoptera</taxon>
        <taxon>Glossata</taxon>
        <taxon>Ditrysia</taxon>
        <taxon>Tineoidea</taxon>
        <taxon>Psychidae</taxon>
        <taxon>Oiketicinae</taxon>
        <taxon>Eumeta</taxon>
    </lineage>
</organism>